<protein>
    <submittedName>
        <fullName evidence="1">Uncharacterized protein</fullName>
    </submittedName>
</protein>
<name>A0ABR9Y2N4_9PROT</name>
<dbReference type="EMBL" id="JABCQG010000003">
    <property type="protein sequence ID" value="MBF0858198.1"/>
    <property type="molecule type" value="Genomic_DNA"/>
</dbReference>
<accession>A0ABR9Y2N4</accession>
<evidence type="ECO:0000313" key="1">
    <source>
        <dbReference type="EMBL" id="MBF0858198.1"/>
    </source>
</evidence>
<dbReference type="Proteomes" id="UP000623107">
    <property type="component" value="Unassembled WGS sequence"/>
</dbReference>
<dbReference type="RefSeq" id="WP_194258981.1">
    <property type="nucleotide sequence ID" value="NZ_JABCQG010000003.1"/>
</dbReference>
<gene>
    <name evidence="1" type="ORF">HKD24_03090</name>
</gene>
<sequence>MSDMSPVAWVDPTDIDHPFTPSGFAIIEIRRENEHNFTTPLYTADQLAEAVAERDLLIRDLRKELNERRYGRSAAK</sequence>
<organism evidence="1 2">
    <name type="scientific">Gluconobacter vitians</name>
    <dbReference type="NCBI Taxonomy" id="2728102"/>
    <lineage>
        <taxon>Bacteria</taxon>
        <taxon>Pseudomonadati</taxon>
        <taxon>Pseudomonadota</taxon>
        <taxon>Alphaproteobacteria</taxon>
        <taxon>Acetobacterales</taxon>
        <taxon>Acetobacteraceae</taxon>
        <taxon>Gluconobacter</taxon>
    </lineage>
</organism>
<comment type="caution">
    <text evidence="1">The sequence shown here is derived from an EMBL/GenBank/DDBJ whole genome shotgun (WGS) entry which is preliminary data.</text>
</comment>
<evidence type="ECO:0000313" key="2">
    <source>
        <dbReference type="Proteomes" id="UP000623107"/>
    </source>
</evidence>
<reference evidence="1" key="2">
    <citation type="submission" date="2020-11" db="EMBL/GenBank/DDBJ databases">
        <title>Description of novel Gluconobacter species.</title>
        <authorList>
            <person name="Cleenwerck I."/>
            <person name="Cnockaert M."/>
            <person name="Borremans W."/>
            <person name="Wieme A.D."/>
            <person name="De Vuyst L."/>
            <person name="Vandamme P."/>
        </authorList>
    </citation>
    <scope>NUCLEOTIDE SEQUENCE</scope>
    <source>
        <strain evidence="1">LMG 31484</strain>
    </source>
</reference>
<proteinExistence type="predicted"/>
<reference evidence="1" key="1">
    <citation type="submission" date="2020-04" db="EMBL/GenBank/DDBJ databases">
        <authorList>
            <person name="Sombolestani A."/>
        </authorList>
    </citation>
    <scope>NUCLEOTIDE SEQUENCE</scope>
    <source>
        <strain evidence="1">LMG 31484</strain>
    </source>
</reference>
<keyword evidence="2" id="KW-1185">Reference proteome</keyword>